<gene>
    <name evidence="2" type="ORF">PALFYP105_03060</name>
</gene>
<organism evidence="2">
    <name type="scientific">Enterobacter agglomerans</name>
    <name type="common">Erwinia herbicola</name>
    <name type="synonym">Pantoea agglomerans</name>
    <dbReference type="NCBI Taxonomy" id="549"/>
    <lineage>
        <taxon>Bacteria</taxon>
        <taxon>Pseudomonadati</taxon>
        <taxon>Pseudomonadota</taxon>
        <taxon>Gammaproteobacteria</taxon>
        <taxon>Enterobacterales</taxon>
        <taxon>Erwiniaceae</taxon>
        <taxon>Pantoea</taxon>
        <taxon>Pantoea agglomerans group</taxon>
    </lineage>
</organism>
<evidence type="ECO:0000256" key="1">
    <source>
        <dbReference type="SAM" id="Coils"/>
    </source>
</evidence>
<reference evidence="2" key="1">
    <citation type="submission" date="2019-11" db="EMBL/GenBank/DDBJ databases">
        <authorList>
            <person name="Feng L."/>
        </authorList>
    </citation>
    <scope>NUCLEOTIDE SEQUENCE</scope>
    <source>
        <strain evidence="2">PagglomeransLFYP105</strain>
    </source>
</reference>
<proteinExistence type="predicted"/>
<name>A0A6N3BLE0_ENTAG</name>
<dbReference type="AlphaFoldDB" id="A0A6N3BLE0"/>
<keyword evidence="1" id="KW-0175">Coiled coil</keyword>
<protein>
    <recommendedName>
        <fullName evidence="3">DNA-binding protein</fullName>
    </recommendedName>
</protein>
<accession>A0A6N3BLE0</accession>
<evidence type="ECO:0008006" key="3">
    <source>
        <dbReference type="Google" id="ProtNLM"/>
    </source>
</evidence>
<feature type="coiled-coil region" evidence="1">
    <location>
        <begin position="495"/>
        <end position="522"/>
    </location>
</feature>
<sequence>MYFKNYDFFANEVRVQAERDNIINWSSLSWGKGVAFKKFSYKINDINMGEHFQQLAKVLIYRECFPNVHKSLIYLTTIKLMEYSYMELNVDLHIVNLNSEIIFNIVDQAEKHYSINRACAIEKTLKEILEVLATKNIINPRLSRFNTRLRGISNKSARDISEHNNVKKKLPEDDVIDFIGRVFRSEEKSERDIFTTSIIALLLCAPTRISEIINLEVDCEVEGTDSEGKATYGIRYFCAKGYGDSIKWIPSNMKPIARLAIQRLKNLSHTARAIAAIRENGELEFYNLLGTEPEANDFYTKLCDILNIKNKNSFNIRTQNVLAKVEEERISAKEFWNEVLNYVEKTDHWNDFFIPTKLSNKLLLLAKDQLHMKKGSDLFHVAPATKKLFFADFKKRSGAGKDSALNFFQRHKSLQPDGMKEVFRSHQPRHLLNTLAQRAMLSEVEIAFWSGRRSVEQNSVYDNRSWEELRNIERKVLFSEEMLSDLGEGVRFELIAKIKENLESLRNNYELYKSQHDNQRVKILIKEIKEIDKIINHIIRYYNKGDEHEQKV</sequence>
<dbReference type="EMBL" id="CACRUS010000006">
    <property type="protein sequence ID" value="VYU01303.1"/>
    <property type="molecule type" value="Genomic_DNA"/>
</dbReference>
<evidence type="ECO:0000313" key="2">
    <source>
        <dbReference type="EMBL" id="VYU01303.1"/>
    </source>
</evidence>